<keyword evidence="1" id="KW-0812">Transmembrane</keyword>
<dbReference type="InterPro" id="IPR052894">
    <property type="entry name" value="AsmA-related"/>
</dbReference>
<keyword evidence="1" id="KW-0472">Membrane</keyword>
<name>A0A6A8A2T8_9HYPH</name>
<evidence type="ECO:0000259" key="2">
    <source>
        <dbReference type="Pfam" id="PF13116"/>
    </source>
</evidence>
<dbReference type="GO" id="GO:0090313">
    <property type="term" value="P:regulation of protein targeting to membrane"/>
    <property type="evidence" value="ECO:0007669"/>
    <property type="project" value="TreeGrafter"/>
</dbReference>
<comment type="caution">
    <text evidence="3">The sequence shown here is derived from an EMBL/GenBank/DDBJ whole genome shotgun (WGS) entry which is preliminary data.</text>
</comment>
<keyword evidence="4" id="KW-1185">Reference proteome</keyword>
<evidence type="ECO:0000256" key="1">
    <source>
        <dbReference type="SAM" id="Phobius"/>
    </source>
</evidence>
<dbReference type="PANTHER" id="PTHR30441">
    <property type="entry name" value="DUF748 DOMAIN-CONTAINING PROTEIN"/>
    <property type="match status" value="1"/>
</dbReference>
<dbReference type="GO" id="GO:0005886">
    <property type="term" value="C:plasma membrane"/>
    <property type="evidence" value="ECO:0007669"/>
    <property type="project" value="TreeGrafter"/>
</dbReference>
<dbReference type="EMBL" id="WIXI01000032">
    <property type="protein sequence ID" value="MQY45442.1"/>
    <property type="molecule type" value="Genomic_DNA"/>
</dbReference>
<protein>
    <submittedName>
        <fullName evidence="3">AsmA family protein</fullName>
    </submittedName>
</protein>
<dbReference type="InterPro" id="IPR025263">
    <property type="entry name" value="YhdP_central"/>
</dbReference>
<dbReference type="PANTHER" id="PTHR30441:SF4">
    <property type="entry name" value="PROTEIN ASMA"/>
    <property type="match status" value="1"/>
</dbReference>
<feature type="transmembrane region" description="Helical" evidence="1">
    <location>
        <begin position="96"/>
        <end position="119"/>
    </location>
</feature>
<organism evidence="3 4">
    <name type="scientific">Endobacterium cereale</name>
    <dbReference type="NCBI Taxonomy" id="2663029"/>
    <lineage>
        <taxon>Bacteria</taxon>
        <taxon>Pseudomonadati</taxon>
        <taxon>Pseudomonadota</taxon>
        <taxon>Alphaproteobacteria</taxon>
        <taxon>Hyphomicrobiales</taxon>
        <taxon>Rhizobiaceae</taxon>
        <taxon>Endobacterium</taxon>
    </lineage>
</organism>
<dbReference type="Pfam" id="PF13116">
    <property type="entry name" value="YhdP"/>
    <property type="match status" value="1"/>
</dbReference>
<dbReference type="Proteomes" id="UP000435138">
    <property type="component" value="Unassembled WGS sequence"/>
</dbReference>
<proteinExistence type="predicted"/>
<feature type="domain" description="YhdP central" evidence="2">
    <location>
        <begin position="333"/>
        <end position="662"/>
    </location>
</feature>
<keyword evidence="1" id="KW-1133">Transmembrane helix</keyword>
<reference evidence="3 4" key="1">
    <citation type="submission" date="2019-11" db="EMBL/GenBank/DDBJ databases">
        <title>Genome analysis of Rhizobacterium cereale a novel genus and species isolated from maize roots in North Spain.</title>
        <authorList>
            <person name="Menendez E."/>
            <person name="Flores-Felix J.D."/>
            <person name="Ramirez-Bahena M.-H."/>
            <person name="Igual J.M."/>
            <person name="Garcia-Fraile P."/>
            <person name="Peix A."/>
            <person name="Velazquez E."/>
        </authorList>
    </citation>
    <scope>NUCLEOTIDE SEQUENCE [LARGE SCALE GENOMIC DNA]</scope>
    <source>
        <strain evidence="3 4">RZME27</strain>
    </source>
</reference>
<evidence type="ECO:0000313" key="4">
    <source>
        <dbReference type="Proteomes" id="UP000435138"/>
    </source>
</evidence>
<gene>
    <name evidence="3" type="ORF">GAO09_05120</name>
</gene>
<dbReference type="AlphaFoldDB" id="A0A6A8A2T8"/>
<evidence type="ECO:0000313" key="3">
    <source>
        <dbReference type="EMBL" id="MQY45442.1"/>
    </source>
</evidence>
<accession>A0A6A8A2T8</accession>
<sequence>MKCARGACESASGAGVHRGCCDCDMNEVLPLPPHINISQLAGKARSPADLHGRRISANEGHNIAEAPRLRSHGRFEESMFRSLIHSLKTRKRYRRAAMVLVGGTLALGLVSQVAAPYLISTTLVRNGMENAVEGWFGHEATIGGDPELHFWPRPHIILKDVSIRETEDPASRLIAQVDGLSASFELFQAFRGRLVFQDFELVRPKLFSIRQASGDIDWSMDGLLNDAVQTVKRNAGNPAIDDTLNAAIGEVTVENGTIEIATADGEHKTTVTALNGTVEWPRLSAAISSRLSGTLNGKTFTLALSAPQPLTLLSGRNSEADMSINSDLFSAQFSGTANLANYAFLSGAFSMATQRMPEILDWLDIRVTGLDRLQNLSLNGQLMTTGNTLRFEQVSLQANEASATGIMDLQAPEGGRARLTGTLAFDKLNFSAIISALSPGPQASSQDDVTPAALLSDLLDLDLRLSSTEAQLGPLPLRNAAVSMISTRQMARVDLVDSSIDDGRLTGQISAPEGRINDSADLRLSLRDVDLASVARRLGVDTLIPEANGSAELALHLKKPLGLASTSDLSGSLRLNARNGRITGLDLSAIRRLATQSAYFSLKDASEGELFFDRLDISATIADGVAELGETRLDGPNDLIVLSGLVPLETQDLALSANIYAKTGGTPSSDPLMMFIGGAWPAPVFWPMADQTPQPQQ</sequence>